<keyword evidence="6 7" id="KW-0472">Membrane</keyword>
<reference evidence="9" key="1">
    <citation type="journal article" date="2006" name="PLoS Biol.">
        <title>Macronuclear genome sequence of the ciliate Tetrahymena thermophila, a model eukaryote.</title>
        <authorList>
            <person name="Eisen J.A."/>
            <person name="Coyne R.S."/>
            <person name="Wu M."/>
            <person name="Wu D."/>
            <person name="Thiagarajan M."/>
            <person name="Wortman J.R."/>
            <person name="Badger J.H."/>
            <person name="Ren Q."/>
            <person name="Amedeo P."/>
            <person name="Jones K.M."/>
            <person name="Tallon L.J."/>
            <person name="Delcher A.L."/>
            <person name="Salzberg S.L."/>
            <person name="Silva J.C."/>
            <person name="Haas B.J."/>
            <person name="Majoros W.H."/>
            <person name="Farzad M."/>
            <person name="Carlton J.M."/>
            <person name="Smith R.K. Jr."/>
            <person name="Garg J."/>
            <person name="Pearlman R.E."/>
            <person name="Karrer K.M."/>
            <person name="Sun L."/>
            <person name="Manning G."/>
            <person name="Elde N.C."/>
            <person name="Turkewitz A.P."/>
            <person name="Asai D.J."/>
            <person name="Wilkes D.E."/>
            <person name="Wang Y."/>
            <person name="Cai H."/>
            <person name="Collins K."/>
            <person name="Stewart B.A."/>
            <person name="Lee S.R."/>
            <person name="Wilamowska K."/>
            <person name="Weinberg Z."/>
            <person name="Ruzzo W.L."/>
            <person name="Wloga D."/>
            <person name="Gaertig J."/>
            <person name="Frankel J."/>
            <person name="Tsao C.-C."/>
            <person name="Gorovsky M.A."/>
            <person name="Keeling P.J."/>
            <person name="Waller R.F."/>
            <person name="Patron N.J."/>
            <person name="Cherry J.M."/>
            <person name="Stover N.A."/>
            <person name="Krieger C.J."/>
            <person name="del Toro C."/>
            <person name="Ryder H.F."/>
            <person name="Williamson S.C."/>
            <person name="Barbeau R.A."/>
            <person name="Hamilton E.P."/>
            <person name="Orias E."/>
        </authorList>
    </citation>
    <scope>NUCLEOTIDE SEQUENCE [LARGE SCALE GENOMIC DNA]</scope>
    <source>
        <strain evidence="9">SB210</strain>
    </source>
</reference>
<dbReference type="HOGENOM" id="CLU_654700_0_0_1"/>
<dbReference type="PANTHER" id="PTHR10332">
    <property type="entry name" value="EQUILIBRATIVE NUCLEOSIDE TRANSPORTER"/>
    <property type="match status" value="1"/>
</dbReference>
<dbReference type="OrthoDB" id="427043at2759"/>
<gene>
    <name evidence="8" type="ORF">TTHERM_01046910</name>
</gene>
<comment type="subcellular location">
    <subcellularLocation>
        <location evidence="1">Membrane</location>
        <topology evidence="1">Multi-pass membrane protein</topology>
    </subcellularLocation>
</comment>
<feature type="transmembrane region" description="Helical" evidence="7">
    <location>
        <begin position="358"/>
        <end position="382"/>
    </location>
</feature>
<evidence type="ECO:0000256" key="7">
    <source>
        <dbReference type="SAM" id="Phobius"/>
    </source>
</evidence>
<feature type="transmembrane region" description="Helical" evidence="7">
    <location>
        <begin position="186"/>
        <end position="207"/>
    </location>
</feature>
<feature type="transmembrane region" description="Helical" evidence="7">
    <location>
        <begin position="152"/>
        <end position="174"/>
    </location>
</feature>
<comment type="similarity">
    <text evidence="2">Belongs to the SLC29A/ENT transporter (TC 2.A.57) family.</text>
</comment>
<name>Q23MK6_TETTS</name>
<dbReference type="PANTHER" id="PTHR10332:SF10">
    <property type="entry name" value="EQUILIBRATIVE NUCLEOSIDE TRANSPORTER 4"/>
    <property type="match status" value="1"/>
</dbReference>
<dbReference type="AlphaFoldDB" id="Q23MK6"/>
<feature type="transmembrane region" description="Helical" evidence="7">
    <location>
        <begin position="57"/>
        <end position="75"/>
    </location>
</feature>
<dbReference type="GO" id="GO:0005886">
    <property type="term" value="C:plasma membrane"/>
    <property type="evidence" value="ECO:0007669"/>
    <property type="project" value="TreeGrafter"/>
</dbReference>
<keyword evidence="5 7" id="KW-1133">Transmembrane helix</keyword>
<dbReference type="Gene3D" id="1.20.1250.20">
    <property type="entry name" value="MFS general substrate transporter like domains"/>
    <property type="match status" value="1"/>
</dbReference>
<sequence length="420" mass="46878">MEDAKLIQAAKDDLKPTLLSKTTAALLGVSSLIGWSAILNSFDYFGNKYPKETYHDVTFLFPIPLKFASFIWGLAMDYLSKRYSIKIRIGLCLGIQSLFMIAMPLVALLLQNWAGFSICMILCFLIGTTTCISQNSSIAMLSQFDKKSQGIYWIFTAWSGLSMNVGRAIVLGIFGDNDAGINNGTIVYFVMAAITIYTTIFCLFKYLKSDHHQEMMALHSAQDTAYENTTEQINYQSVSDSPSSNPNQEQLKVRLIACLKKIKFIAISIFFTYVVTFMLFPGVSIFQKQFTIIQSLAWFSVLMQLSYNIGDLSGKALSSLHFYNSTMMYILNISRGIFFFTFLMSARDPSNAFFGNDYFAFVDIFLFGLSNGLVTGGLMQLGPQRGQTPDEKNLISLILAFSLTFGISVGAFLALSLEQN</sequence>
<accession>Q23MK6</accession>
<feature type="transmembrane region" description="Helical" evidence="7">
    <location>
        <begin position="87"/>
        <end position="107"/>
    </location>
</feature>
<feature type="transmembrane region" description="Helical" evidence="7">
    <location>
        <begin position="292"/>
        <end position="310"/>
    </location>
</feature>
<proteinExistence type="inferred from homology"/>
<evidence type="ECO:0000256" key="1">
    <source>
        <dbReference type="ARBA" id="ARBA00004141"/>
    </source>
</evidence>
<feature type="transmembrane region" description="Helical" evidence="7">
    <location>
        <begin position="394"/>
        <end position="417"/>
    </location>
</feature>
<evidence type="ECO:0000256" key="2">
    <source>
        <dbReference type="ARBA" id="ARBA00007965"/>
    </source>
</evidence>
<dbReference type="Pfam" id="PF01733">
    <property type="entry name" value="Nucleoside_tran"/>
    <property type="match status" value="1"/>
</dbReference>
<dbReference type="GO" id="GO:0005337">
    <property type="term" value="F:nucleoside transmembrane transporter activity"/>
    <property type="evidence" value="ECO:0007669"/>
    <property type="project" value="InterPro"/>
</dbReference>
<evidence type="ECO:0000313" key="8">
    <source>
        <dbReference type="EMBL" id="EAR97760.1"/>
    </source>
</evidence>
<protein>
    <submittedName>
        <fullName evidence="8">Equilibrative nucleoside transporter family protein</fullName>
    </submittedName>
</protein>
<evidence type="ECO:0000256" key="4">
    <source>
        <dbReference type="ARBA" id="ARBA00022692"/>
    </source>
</evidence>
<evidence type="ECO:0000256" key="5">
    <source>
        <dbReference type="ARBA" id="ARBA00022989"/>
    </source>
</evidence>
<feature type="transmembrane region" description="Helical" evidence="7">
    <location>
        <begin position="322"/>
        <end position="346"/>
    </location>
</feature>
<dbReference type="KEGG" id="tet:TTHERM_01046910"/>
<dbReference type="eggNOG" id="KOG1479">
    <property type="taxonomic scope" value="Eukaryota"/>
</dbReference>
<evidence type="ECO:0000256" key="3">
    <source>
        <dbReference type="ARBA" id="ARBA00022448"/>
    </source>
</evidence>
<organism evidence="8 9">
    <name type="scientific">Tetrahymena thermophila (strain SB210)</name>
    <dbReference type="NCBI Taxonomy" id="312017"/>
    <lineage>
        <taxon>Eukaryota</taxon>
        <taxon>Sar</taxon>
        <taxon>Alveolata</taxon>
        <taxon>Ciliophora</taxon>
        <taxon>Intramacronucleata</taxon>
        <taxon>Oligohymenophorea</taxon>
        <taxon>Hymenostomatida</taxon>
        <taxon>Tetrahymenina</taxon>
        <taxon>Tetrahymenidae</taxon>
        <taxon>Tetrahymena</taxon>
    </lineage>
</organism>
<dbReference type="GeneID" id="7843824"/>
<feature type="transmembrane region" description="Helical" evidence="7">
    <location>
        <begin position="24"/>
        <end position="45"/>
    </location>
</feature>
<dbReference type="OMA" id="GMVVCWI"/>
<dbReference type="SUPFAM" id="SSF103473">
    <property type="entry name" value="MFS general substrate transporter"/>
    <property type="match status" value="1"/>
</dbReference>
<feature type="transmembrane region" description="Helical" evidence="7">
    <location>
        <begin position="113"/>
        <end position="132"/>
    </location>
</feature>
<evidence type="ECO:0000256" key="6">
    <source>
        <dbReference type="ARBA" id="ARBA00023136"/>
    </source>
</evidence>
<evidence type="ECO:0000313" key="9">
    <source>
        <dbReference type="Proteomes" id="UP000009168"/>
    </source>
</evidence>
<keyword evidence="9" id="KW-1185">Reference proteome</keyword>
<keyword evidence="3" id="KW-0813">Transport</keyword>
<dbReference type="InterPro" id="IPR036259">
    <property type="entry name" value="MFS_trans_sf"/>
</dbReference>
<keyword evidence="4 7" id="KW-0812">Transmembrane</keyword>
<dbReference type="InParanoid" id="Q23MK6"/>
<dbReference type="InterPro" id="IPR002259">
    <property type="entry name" value="Eqnu_transpt"/>
</dbReference>
<dbReference type="Proteomes" id="UP000009168">
    <property type="component" value="Unassembled WGS sequence"/>
</dbReference>
<dbReference type="EMBL" id="GG662659">
    <property type="protein sequence ID" value="EAR97760.1"/>
    <property type="molecule type" value="Genomic_DNA"/>
</dbReference>
<feature type="transmembrane region" description="Helical" evidence="7">
    <location>
        <begin position="264"/>
        <end position="286"/>
    </location>
</feature>
<dbReference type="RefSeq" id="XP_001018005.1">
    <property type="nucleotide sequence ID" value="XM_001018005.1"/>
</dbReference>